<evidence type="ECO:0000256" key="8">
    <source>
        <dbReference type="RuleBase" id="RU363041"/>
    </source>
</evidence>
<dbReference type="EMBL" id="JANIGO010000003">
    <property type="protein sequence ID" value="MCQ8896948.1"/>
    <property type="molecule type" value="Genomic_DNA"/>
</dbReference>
<keyword evidence="4 8" id="KW-1003">Cell membrane</keyword>
<dbReference type="RefSeq" id="WP_256764738.1">
    <property type="nucleotide sequence ID" value="NZ_JANIGO010000003.1"/>
</dbReference>
<proteinExistence type="inferred from homology"/>
<keyword evidence="3" id="KW-0813">Transport</keyword>
<evidence type="ECO:0000256" key="5">
    <source>
        <dbReference type="ARBA" id="ARBA00022692"/>
    </source>
</evidence>
<comment type="similarity">
    <text evidence="2 8">Belongs to the 4-toluene sulfonate uptake permease (TSUP) (TC 2.A.102) family.</text>
</comment>
<organism evidence="9 10">
    <name type="scientific">Limnobacter humi</name>
    <dbReference type="NCBI Taxonomy" id="1778671"/>
    <lineage>
        <taxon>Bacteria</taxon>
        <taxon>Pseudomonadati</taxon>
        <taxon>Pseudomonadota</taxon>
        <taxon>Betaproteobacteria</taxon>
        <taxon>Burkholderiales</taxon>
        <taxon>Burkholderiaceae</taxon>
        <taxon>Limnobacter</taxon>
    </lineage>
</organism>
<protein>
    <recommendedName>
        <fullName evidence="8">Probable membrane transporter protein</fullName>
    </recommendedName>
</protein>
<accession>A0ABT1WJ69</accession>
<evidence type="ECO:0000256" key="2">
    <source>
        <dbReference type="ARBA" id="ARBA00009142"/>
    </source>
</evidence>
<keyword evidence="6 8" id="KW-1133">Transmembrane helix</keyword>
<dbReference type="InterPro" id="IPR052017">
    <property type="entry name" value="TSUP"/>
</dbReference>
<evidence type="ECO:0000256" key="7">
    <source>
        <dbReference type="ARBA" id="ARBA00023136"/>
    </source>
</evidence>
<sequence>MSLLILLSLAAFFTSSVTATLGIGGGVILLAIMAQLLPPSVLIPLHGAAQFLSNINRVWVQHRHINWAYIKPFTVGAILGTGVVTPVALWVPQGWGMVVLGIFILVATWRAQWLKLQAWHPAASGGITTGLSMVLGATGPLVMSVLPKQWQRMTVVGTHGMAMTIQHGLKLIAFSSLNVELWNHWDLLLGLTLATLAGNRVGARLLGHLPERHFKTALDWTLTLLALRLVWQGLALLDLQALDFHVGLEHQ</sequence>
<feature type="transmembrane region" description="Helical" evidence="8">
    <location>
        <begin position="125"/>
        <end position="146"/>
    </location>
</feature>
<evidence type="ECO:0000313" key="9">
    <source>
        <dbReference type="EMBL" id="MCQ8896948.1"/>
    </source>
</evidence>
<keyword evidence="10" id="KW-1185">Reference proteome</keyword>
<evidence type="ECO:0000313" key="10">
    <source>
        <dbReference type="Proteomes" id="UP001204142"/>
    </source>
</evidence>
<reference evidence="9 10" key="1">
    <citation type="submission" date="2022-07" db="EMBL/GenBank/DDBJ databases">
        <authorList>
            <person name="Xamxidin M."/>
            <person name="Wu M."/>
        </authorList>
    </citation>
    <scope>NUCLEOTIDE SEQUENCE [LARGE SCALE GENOMIC DNA]</scope>
    <source>
        <strain evidence="9 10">NBRC 111650</strain>
    </source>
</reference>
<dbReference type="Proteomes" id="UP001204142">
    <property type="component" value="Unassembled WGS sequence"/>
</dbReference>
<comment type="subcellular location">
    <subcellularLocation>
        <location evidence="1 8">Cell membrane</location>
        <topology evidence="1 8">Multi-pass membrane protein</topology>
    </subcellularLocation>
</comment>
<keyword evidence="5 8" id="KW-0812">Transmembrane</keyword>
<dbReference type="PANTHER" id="PTHR30269:SF37">
    <property type="entry name" value="MEMBRANE TRANSPORTER PROTEIN"/>
    <property type="match status" value="1"/>
</dbReference>
<dbReference type="Pfam" id="PF01925">
    <property type="entry name" value="TauE"/>
    <property type="match status" value="1"/>
</dbReference>
<name>A0ABT1WJ69_9BURK</name>
<evidence type="ECO:0000256" key="6">
    <source>
        <dbReference type="ARBA" id="ARBA00022989"/>
    </source>
</evidence>
<dbReference type="PANTHER" id="PTHR30269">
    <property type="entry name" value="TRANSMEMBRANE PROTEIN YFCA"/>
    <property type="match status" value="1"/>
</dbReference>
<evidence type="ECO:0000256" key="3">
    <source>
        <dbReference type="ARBA" id="ARBA00022448"/>
    </source>
</evidence>
<evidence type="ECO:0000256" key="1">
    <source>
        <dbReference type="ARBA" id="ARBA00004651"/>
    </source>
</evidence>
<evidence type="ECO:0000256" key="4">
    <source>
        <dbReference type="ARBA" id="ARBA00022475"/>
    </source>
</evidence>
<dbReference type="InterPro" id="IPR002781">
    <property type="entry name" value="TM_pro_TauE-like"/>
</dbReference>
<gene>
    <name evidence="9" type="ORF">NQT62_10945</name>
</gene>
<feature type="transmembrane region" description="Helical" evidence="8">
    <location>
        <begin position="95"/>
        <end position="113"/>
    </location>
</feature>
<keyword evidence="7 8" id="KW-0472">Membrane</keyword>
<comment type="caution">
    <text evidence="9">The sequence shown here is derived from an EMBL/GenBank/DDBJ whole genome shotgun (WGS) entry which is preliminary data.</text>
</comment>